<evidence type="ECO:0000313" key="4">
    <source>
        <dbReference type="EMBL" id="PKK78903.1"/>
    </source>
</evidence>
<keyword evidence="1" id="KW-0472">Membrane</keyword>
<dbReference type="Proteomes" id="UP000233469">
    <property type="component" value="Unassembled WGS sequence"/>
</dbReference>
<reference evidence="5 7" key="3">
    <citation type="submission" date="2017-10" db="EMBL/GenBank/DDBJ databases">
        <title>Extensive intraspecific genome diversity in a model arbuscular mycorrhizal fungus.</title>
        <authorList>
            <person name="Chen E.C.H."/>
            <person name="Morin E."/>
            <person name="Baudet D."/>
            <person name="Noel J."/>
            <person name="Ndikumana S."/>
            <person name="Charron P."/>
            <person name="St-Onge C."/>
            <person name="Giorgi J."/>
            <person name="Grigoriev I.V."/>
            <person name="Roux C."/>
            <person name="Martin F.M."/>
            <person name="Corradi N."/>
        </authorList>
    </citation>
    <scope>NUCLEOTIDE SEQUENCE [LARGE SCALE GENOMIC DNA]</scope>
    <source>
        <strain evidence="3 5">A1</strain>
        <strain evidence="4 7">C2</strain>
    </source>
</reference>
<gene>
    <name evidence="3" type="ORF">RhiirA1_410837</name>
    <name evidence="2" type="ORF">RhiirA5_354029</name>
    <name evidence="4" type="ORF">RhiirC2_728546</name>
</gene>
<evidence type="ECO:0000256" key="1">
    <source>
        <dbReference type="SAM" id="Phobius"/>
    </source>
</evidence>
<dbReference type="VEuPathDB" id="FungiDB:RhiirA1_410837"/>
<protein>
    <submittedName>
        <fullName evidence="4">Uncharacterized protein</fullName>
    </submittedName>
</protein>
<evidence type="ECO:0000313" key="2">
    <source>
        <dbReference type="EMBL" id="PKC11565.1"/>
    </source>
</evidence>
<reference evidence="6 7" key="1">
    <citation type="submission" date="2016-04" db="EMBL/GenBank/DDBJ databases">
        <title>Genome analyses suggest a sexual origin of heterokaryosis in a supposedly ancient asexual fungus.</title>
        <authorList>
            <person name="Ropars J."/>
            <person name="Sedzielewska K."/>
            <person name="Noel J."/>
            <person name="Charron P."/>
            <person name="Farinelli L."/>
            <person name="Marton T."/>
            <person name="Kruger M."/>
            <person name="Pelin A."/>
            <person name="Brachmann A."/>
            <person name="Corradi N."/>
        </authorList>
    </citation>
    <scope>NUCLEOTIDE SEQUENCE [LARGE SCALE GENOMIC DNA]</scope>
    <source>
        <strain evidence="2 6">A5</strain>
        <strain evidence="4 7">C2</strain>
    </source>
</reference>
<dbReference type="Proteomes" id="UP000232722">
    <property type="component" value="Unassembled WGS sequence"/>
</dbReference>
<reference evidence="3 5" key="4">
    <citation type="submission" date="2017-10" db="EMBL/GenBank/DDBJ databases">
        <title>Genome analyses suggest a sexual origin of heterokaryosis in a supposedly ancient asexual fungus.</title>
        <authorList>
            <person name="Corradi N."/>
            <person name="Sedzielewska K."/>
            <person name="Noel J."/>
            <person name="Charron P."/>
            <person name="Farinelli L."/>
            <person name="Marton T."/>
            <person name="Kruger M."/>
            <person name="Pelin A."/>
            <person name="Brachmann A."/>
            <person name="Corradi N."/>
        </authorList>
    </citation>
    <scope>NUCLEOTIDE SEQUENCE [LARGE SCALE GENOMIC DNA]</scope>
    <source>
        <strain evidence="3 5">A1</strain>
    </source>
</reference>
<dbReference type="Proteomes" id="UP000232688">
    <property type="component" value="Unassembled WGS sequence"/>
</dbReference>
<name>A0A2I1ED66_9GLOM</name>
<dbReference type="EMBL" id="LLXH01000094">
    <property type="protein sequence ID" value="PKC73221.1"/>
    <property type="molecule type" value="Genomic_DNA"/>
</dbReference>
<comment type="caution">
    <text evidence="4">The sequence shown here is derived from an EMBL/GenBank/DDBJ whole genome shotgun (WGS) entry which is preliminary data.</text>
</comment>
<reference evidence="2 6" key="2">
    <citation type="submission" date="2017-09" db="EMBL/GenBank/DDBJ databases">
        <title>Extensive intraspecific genome diversity in a model arbuscular mycorrhizal fungus.</title>
        <authorList>
            <person name="Chen E.C."/>
            <person name="Morin E."/>
            <person name="Beaudet D."/>
            <person name="Noel J."/>
            <person name="Ndikumana S."/>
            <person name="Charron P."/>
            <person name="St-Onge C."/>
            <person name="Giorgi J."/>
            <person name="Grigoriev I.V."/>
            <person name="Roux C."/>
            <person name="Martin F.M."/>
            <person name="Corradi N."/>
        </authorList>
    </citation>
    <scope>NUCLEOTIDE SEQUENCE [LARGE SCALE GENOMIC DNA]</scope>
    <source>
        <strain evidence="2 6">A5</strain>
    </source>
</reference>
<keyword evidence="1" id="KW-0812">Transmembrane</keyword>
<sequence length="94" mass="9994">MYRVDGRMDVDDPRELVVVYPAKYDVSVVMVVVNFTLLGTCVGVSTPSFVIVVIIGAIPGGKHLGSLEEEQVIIGVFTGGLIELDGTVLGELQS</sequence>
<keyword evidence="1" id="KW-1133">Transmembrane helix</keyword>
<organism evidence="4 7">
    <name type="scientific">Rhizophagus irregularis</name>
    <dbReference type="NCBI Taxonomy" id="588596"/>
    <lineage>
        <taxon>Eukaryota</taxon>
        <taxon>Fungi</taxon>
        <taxon>Fungi incertae sedis</taxon>
        <taxon>Mucoromycota</taxon>
        <taxon>Glomeromycotina</taxon>
        <taxon>Glomeromycetes</taxon>
        <taxon>Glomerales</taxon>
        <taxon>Glomeraceae</taxon>
        <taxon>Rhizophagus</taxon>
    </lineage>
</organism>
<dbReference type="AlphaFoldDB" id="A0A2I1ED66"/>
<feature type="transmembrane region" description="Helical" evidence="1">
    <location>
        <begin position="28"/>
        <end position="58"/>
    </location>
</feature>
<proteinExistence type="predicted"/>
<dbReference type="EMBL" id="LLXL01000064">
    <property type="protein sequence ID" value="PKK78903.1"/>
    <property type="molecule type" value="Genomic_DNA"/>
</dbReference>
<evidence type="ECO:0000313" key="6">
    <source>
        <dbReference type="Proteomes" id="UP000232722"/>
    </source>
</evidence>
<accession>A0A2I1ED66</accession>
<evidence type="ECO:0000313" key="5">
    <source>
        <dbReference type="Proteomes" id="UP000232688"/>
    </source>
</evidence>
<evidence type="ECO:0000313" key="7">
    <source>
        <dbReference type="Proteomes" id="UP000233469"/>
    </source>
</evidence>
<dbReference type="EMBL" id="LLXJ01000302">
    <property type="protein sequence ID" value="PKC11565.1"/>
    <property type="molecule type" value="Genomic_DNA"/>
</dbReference>
<evidence type="ECO:0000313" key="3">
    <source>
        <dbReference type="EMBL" id="PKC73221.1"/>
    </source>
</evidence>